<keyword evidence="6 7" id="KW-0472">Membrane</keyword>
<evidence type="ECO:0000256" key="2">
    <source>
        <dbReference type="ARBA" id="ARBA00022692"/>
    </source>
</evidence>
<dbReference type="InterPro" id="IPR003593">
    <property type="entry name" value="AAA+_ATPase"/>
</dbReference>
<dbReference type="EMBL" id="SADY01000009">
    <property type="protein sequence ID" value="TQR41828.1"/>
    <property type="molecule type" value="Genomic_DNA"/>
</dbReference>
<dbReference type="PROSITE" id="PS00211">
    <property type="entry name" value="ABC_TRANSPORTER_1"/>
    <property type="match status" value="1"/>
</dbReference>
<dbReference type="Pfam" id="PF00664">
    <property type="entry name" value="ABC_membrane"/>
    <property type="match status" value="1"/>
</dbReference>
<dbReference type="GO" id="GO:0005524">
    <property type="term" value="F:ATP binding"/>
    <property type="evidence" value="ECO:0007669"/>
    <property type="project" value="UniProtKB-KW"/>
</dbReference>
<keyword evidence="2 7" id="KW-0812">Transmembrane</keyword>
<dbReference type="SUPFAM" id="SSF90123">
    <property type="entry name" value="ABC transporter transmembrane region"/>
    <property type="match status" value="1"/>
</dbReference>
<accession>A0ABY3AJA1</accession>
<evidence type="ECO:0000313" key="10">
    <source>
        <dbReference type="EMBL" id="TQR41828.1"/>
    </source>
</evidence>
<dbReference type="Pfam" id="PF00005">
    <property type="entry name" value="ABC_tran"/>
    <property type="match status" value="1"/>
</dbReference>
<evidence type="ECO:0000259" key="9">
    <source>
        <dbReference type="PROSITE" id="PS50929"/>
    </source>
</evidence>
<feature type="transmembrane region" description="Helical" evidence="7">
    <location>
        <begin position="334"/>
        <end position="358"/>
    </location>
</feature>
<organism evidence="10 11">
    <name type="scientific">Paenibacillus popilliae</name>
    <name type="common">Bacillus popilliae</name>
    <dbReference type="NCBI Taxonomy" id="78057"/>
    <lineage>
        <taxon>Bacteria</taxon>
        <taxon>Bacillati</taxon>
        <taxon>Bacillota</taxon>
        <taxon>Bacilli</taxon>
        <taxon>Bacillales</taxon>
        <taxon>Paenibacillaceae</taxon>
        <taxon>Paenibacillus</taxon>
    </lineage>
</organism>
<dbReference type="InterPro" id="IPR036640">
    <property type="entry name" value="ABC1_TM_sf"/>
</dbReference>
<comment type="caution">
    <text evidence="10">The sequence shown here is derived from an EMBL/GenBank/DDBJ whole genome shotgun (WGS) entry which is preliminary data.</text>
</comment>
<evidence type="ECO:0000256" key="7">
    <source>
        <dbReference type="SAM" id="Phobius"/>
    </source>
</evidence>
<dbReference type="CDD" id="cd03254">
    <property type="entry name" value="ABCC_Glucan_exporter_like"/>
    <property type="match status" value="1"/>
</dbReference>
<protein>
    <submittedName>
        <fullName evidence="10">ABC transporter ATP-binding protein</fullName>
    </submittedName>
</protein>
<evidence type="ECO:0000256" key="3">
    <source>
        <dbReference type="ARBA" id="ARBA00022741"/>
    </source>
</evidence>
<name>A0ABY3AJA1_PAEPP</name>
<evidence type="ECO:0000256" key="6">
    <source>
        <dbReference type="ARBA" id="ARBA00023136"/>
    </source>
</evidence>
<evidence type="ECO:0000313" key="11">
    <source>
        <dbReference type="Proteomes" id="UP000316208"/>
    </source>
</evidence>
<dbReference type="InterPro" id="IPR027417">
    <property type="entry name" value="P-loop_NTPase"/>
</dbReference>
<dbReference type="SUPFAM" id="SSF52540">
    <property type="entry name" value="P-loop containing nucleoside triphosphate hydrolases"/>
    <property type="match status" value="1"/>
</dbReference>
<dbReference type="InterPro" id="IPR039421">
    <property type="entry name" value="Type_1_exporter"/>
</dbReference>
<keyword evidence="5 7" id="KW-1133">Transmembrane helix</keyword>
<keyword evidence="4 10" id="KW-0067">ATP-binding</keyword>
<dbReference type="InterPro" id="IPR017871">
    <property type="entry name" value="ABC_transporter-like_CS"/>
</dbReference>
<feature type="domain" description="ABC transmembrane type-1" evidence="9">
    <location>
        <begin position="1"/>
        <end position="380"/>
    </location>
</feature>
<dbReference type="SMART" id="SM00382">
    <property type="entry name" value="AAA"/>
    <property type="match status" value="1"/>
</dbReference>
<feature type="transmembrane region" description="Helical" evidence="7">
    <location>
        <begin position="234"/>
        <end position="252"/>
    </location>
</feature>
<dbReference type="InterPro" id="IPR003439">
    <property type="entry name" value="ABC_transporter-like_ATP-bd"/>
</dbReference>
<evidence type="ECO:0000256" key="4">
    <source>
        <dbReference type="ARBA" id="ARBA00022840"/>
    </source>
</evidence>
<feature type="transmembrane region" description="Helical" evidence="7">
    <location>
        <begin position="205"/>
        <end position="228"/>
    </location>
</feature>
<dbReference type="InterPro" id="IPR011527">
    <property type="entry name" value="ABC1_TM_dom"/>
</dbReference>
<dbReference type="Gene3D" id="3.40.50.300">
    <property type="entry name" value="P-loop containing nucleotide triphosphate hydrolases"/>
    <property type="match status" value="1"/>
</dbReference>
<dbReference type="PANTHER" id="PTHR43394">
    <property type="entry name" value="ATP-DEPENDENT PERMEASE MDL1, MITOCHONDRIAL"/>
    <property type="match status" value="1"/>
</dbReference>
<evidence type="ECO:0000259" key="8">
    <source>
        <dbReference type="PROSITE" id="PS50893"/>
    </source>
</evidence>
<comment type="subcellular location">
    <subcellularLocation>
        <location evidence="1">Cell membrane</location>
        <topology evidence="1">Multi-pass membrane protein</topology>
    </subcellularLocation>
</comment>
<dbReference type="Proteomes" id="UP000316208">
    <property type="component" value="Unassembled WGS sequence"/>
</dbReference>
<evidence type="ECO:0000256" key="1">
    <source>
        <dbReference type="ARBA" id="ARBA00004651"/>
    </source>
</evidence>
<keyword evidence="11" id="KW-1185">Reference proteome</keyword>
<dbReference type="CDD" id="cd18544">
    <property type="entry name" value="ABC_6TM_TmrA_like"/>
    <property type="match status" value="1"/>
</dbReference>
<gene>
    <name evidence="10" type="ORF">C7Y44_24880</name>
</gene>
<dbReference type="Gene3D" id="1.20.1560.10">
    <property type="entry name" value="ABC transporter type 1, transmembrane domain"/>
    <property type="match status" value="1"/>
</dbReference>
<feature type="transmembrane region" description="Helical" evidence="7">
    <location>
        <begin position="128"/>
        <end position="148"/>
    </location>
</feature>
<feature type="domain" description="ABC transporter" evidence="8">
    <location>
        <begin position="411"/>
        <end position="645"/>
    </location>
</feature>
<evidence type="ECO:0000256" key="5">
    <source>
        <dbReference type="ARBA" id="ARBA00022989"/>
    </source>
</evidence>
<sequence>MIALAMLILSVISELTGPFIAKIIIDNHILGIEKPWNEVQTYSEKAVLYQDHWYKRSDNFKSDEIKGKEVRILQVGRKYVFIPESIRFDGERIFEDDKLIITNGDMQNTYPAQQITSKELLQFYKPQVYSIIALIIFYLSLMLIASIFEYGRVYFLQSSANRIVQKMRIDVYNQIHRLPIKYFDNTPAGSMVSRVTNDTEAVKELFINVVSNFVSGAVYLISVFIALFILNVKLALICIIIIPILIVWIVLYRKLATKYNHLIRARLSDINSFVNEIILGIPIIRAFSRQKDTKTKFGEINDDYCKYQKKMLSLDALTSYSLANVLKSLSLAMVIWFFGGAALSVESAISFGVLYAFIDYIGRMFQPVVSMVNQLAQLEQSLVAAERVFELIELPGANVINGNFLRYKGNIQFKNVWFAYKNEEYVLKNISFEVNQGETIALVGHTGAGKSSVINTLLRFYDIQKGTIEIDGDNIQDISPQHVRQHIGIVLQDTLLFPGTIASNISLNNPSISRENILKALLDVGGADMLNSLPKGIDEPVIEKGSTLSLGQRQLIAFARALVYDPAILILDEATSNIDTETEVIIQRALDLVKKQRTTIIIAHRLSTIRNADQILVLNHGEIVERGDHEELIKLHGKYYQMNQLQNGITVTSQ</sequence>
<dbReference type="PROSITE" id="PS50929">
    <property type="entry name" value="ABC_TM1F"/>
    <property type="match status" value="1"/>
</dbReference>
<reference evidence="10 11" key="1">
    <citation type="submission" date="2018-03" db="EMBL/GenBank/DDBJ databases">
        <title>Aerobic endospore-forming bacteria genome sequencing and assembly.</title>
        <authorList>
            <person name="Cavalcante D.A."/>
            <person name="Driks A."/>
            <person name="Putonti C."/>
            <person name="De-Souza M.T."/>
        </authorList>
    </citation>
    <scope>NUCLEOTIDE SEQUENCE [LARGE SCALE GENOMIC DNA]</scope>
    <source>
        <strain evidence="10 11">SDF0028</strain>
    </source>
</reference>
<keyword evidence="3" id="KW-0547">Nucleotide-binding</keyword>
<proteinExistence type="predicted"/>
<dbReference type="PANTHER" id="PTHR43394:SF1">
    <property type="entry name" value="ATP-BINDING CASSETTE SUB-FAMILY B MEMBER 10, MITOCHONDRIAL"/>
    <property type="match status" value="1"/>
</dbReference>
<dbReference type="PROSITE" id="PS50893">
    <property type="entry name" value="ABC_TRANSPORTER_2"/>
    <property type="match status" value="1"/>
</dbReference>